<keyword evidence="4 8" id="KW-0479">Metal-binding</keyword>
<feature type="binding site" evidence="8">
    <location>
        <position position="252"/>
    </location>
    <ligand>
        <name>Mg(2+)</name>
        <dbReference type="ChEBI" id="CHEBI:18420"/>
    </ligand>
</feature>
<feature type="binding site" evidence="8">
    <location>
        <position position="261"/>
    </location>
    <ligand>
        <name>ATP</name>
        <dbReference type="ChEBI" id="CHEBI:30616"/>
    </ligand>
</feature>
<reference evidence="10 11" key="1">
    <citation type="journal article" date="2016" name="Int. J. Mol. Sci.">
        <title>Comparative genomics of the extreme acidophile Acidithiobacillus thiooxidans reveals intraspecific divergence and niche adaptation.</title>
        <authorList>
            <person name="Zhang X."/>
            <person name="Feng X."/>
            <person name="Tao J."/>
            <person name="Ma L."/>
            <person name="Xiao Y."/>
            <person name="Liang Y."/>
            <person name="Liu X."/>
            <person name="Yin H."/>
        </authorList>
    </citation>
    <scope>NUCLEOTIDE SEQUENCE [LARGE SCALE GENOMIC DNA]</scope>
    <source>
        <strain evidence="10 11">A02</strain>
        <strain evidence="9">DXS-W</strain>
    </source>
</reference>
<evidence type="ECO:0000256" key="1">
    <source>
        <dbReference type="ARBA" id="ARBA00009747"/>
    </source>
</evidence>
<sequence>MSTYGFHFDNSYARELEGFFAPWQAAMVPSPHMLLFNHALATQLGLDAAALESEQGAAIFSGNEIPQGAQPLAQAYAGHQFGNLSPQLGDGRALLLGELLDPNGQRWDLQLKGSGRTPFSRGGDGKAAIGPVLREYLMGEAMAALGIPTTRALAAVSTGEIIHRDMPLPGAILARIAASHIRVGTFQFFAIRNDPEKVRQLADYTIARHYPAVQSVTNPYLALFNAVADRQAALLARWMLVGFIHGVMNTDNMSIAGETIDYGPCAFMDRYDPATVFSSIDSQGRYAYGNQPLIAQWNLTRFAETLVELVDPDSEVAIRQLTAAINHFPKAYADYRLQGMRAKLGLHTEEEKDQELAQDFLTTLEGRSVDYTRAFRSLSAVVLGNPAALRSQFDDAATVDTWLQRWQDRLTREPMQAEEIAQHMDRVNPIYIPRNHKVEEALNAATQNRDLGLFHQLLKVLAEPFTERPGLESYAQPAPESFGVYKTFCGT</sequence>
<feature type="binding site" evidence="8">
    <location>
        <position position="261"/>
    </location>
    <ligand>
        <name>Mg(2+)</name>
        <dbReference type="ChEBI" id="CHEBI:18420"/>
    </ligand>
</feature>
<evidence type="ECO:0000313" key="11">
    <source>
        <dbReference type="Proteomes" id="UP000094893"/>
    </source>
</evidence>
<dbReference type="EC" id="2.7.7.-" evidence="8"/>
<dbReference type="RefSeq" id="WP_024894840.1">
    <property type="nucleotide sequence ID" value="NZ_LWRY01000231.1"/>
</dbReference>
<dbReference type="eggNOG" id="COG0397">
    <property type="taxonomic scope" value="Bacteria"/>
</dbReference>
<dbReference type="GO" id="GO:0030145">
    <property type="term" value="F:manganese ion binding"/>
    <property type="evidence" value="ECO:0007669"/>
    <property type="project" value="UniProtKB-UniRule"/>
</dbReference>
<comment type="catalytic activity">
    <reaction evidence="8">
        <text>L-tyrosyl-[protein] + ATP = O-(5'-adenylyl)-L-tyrosyl-[protein] + diphosphate</text>
        <dbReference type="Rhea" id="RHEA:54288"/>
        <dbReference type="Rhea" id="RHEA-COMP:10136"/>
        <dbReference type="Rhea" id="RHEA-COMP:13846"/>
        <dbReference type="ChEBI" id="CHEBI:30616"/>
        <dbReference type="ChEBI" id="CHEBI:33019"/>
        <dbReference type="ChEBI" id="CHEBI:46858"/>
        <dbReference type="ChEBI" id="CHEBI:83624"/>
        <dbReference type="EC" id="2.7.7.108"/>
    </reaction>
</comment>
<keyword evidence="2 8" id="KW-0808">Transferase</keyword>
<comment type="caution">
    <text evidence="10">The sequence shown here is derived from an EMBL/GenBank/DDBJ whole genome shotgun (WGS) entry which is preliminary data.</text>
</comment>
<feature type="binding site" evidence="8">
    <location>
        <position position="112"/>
    </location>
    <ligand>
        <name>ATP</name>
        <dbReference type="ChEBI" id="CHEBI:30616"/>
    </ligand>
</feature>
<dbReference type="PANTHER" id="PTHR32057">
    <property type="entry name" value="PROTEIN ADENYLYLTRANSFERASE SELO, MITOCHONDRIAL"/>
    <property type="match status" value="1"/>
</dbReference>
<evidence type="ECO:0000256" key="4">
    <source>
        <dbReference type="ARBA" id="ARBA00022723"/>
    </source>
</evidence>
<evidence type="ECO:0000256" key="8">
    <source>
        <dbReference type="HAMAP-Rule" id="MF_00692"/>
    </source>
</evidence>
<keyword evidence="7 8" id="KW-0460">Magnesium</keyword>
<dbReference type="Pfam" id="PF02696">
    <property type="entry name" value="SelO"/>
    <property type="match status" value="1"/>
</dbReference>
<dbReference type="NCBIfam" id="NF000658">
    <property type="entry name" value="PRK00029.1"/>
    <property type="match status" value="1"/>
</dbReference>
<dbReference type="Proteomes" id="UP000095008">
    <property type="component" value="Unassembled WGS sequence"/>
</dbReference>
<dbReference type="HAMAP" id="MF_00692">
    <property type="entry name" value="SelO"/>
    <property type="match status" value="1"/>
</dbReference>
<dbReference type="EMBL" id="LWSA01000181">
    <property type="protein sequence ID" value="OCX71020.1"/>
    <property type="molecule type" value="Genomic_DNA"/>
</dbReference>
<dbReference type="EMBL" id="LWRY01000231">
    <property type="protein sequence ID" value="OCX69151.1"/>
    <property type="molecule type" value="Genomic_DNA"/>
</dbReference>
<evidence type="ECO:0000256" key="5">
    <source>
        <dbReference type="ARBA" id="ARBA00022741"/>
    </source>
</evidence>
<evidence type="ECO:0000256" key="7">
    <source>
        <dbReference type="ARBA" id="ARBA00022842"/>
    </source>
</evidence>
<protein>
    <recommendedName>
        <fullName evidence="8">Protein nucleotidyltransferase YdiU</fullName>
        <ecNumber evidence="8">2.7.7.-</ecNumber>
    </recommendedName>
    <alternativeName>
        <fullName evidence="8">Protein adenylyltransferase YdiU</fullName>
        <ecNumber evidence="8">2.7.7.108</ecNumber>
    </alternativeName>
    <alternativeName>
        <fullName evidence="8">Protein uridylyltransferase YdiU</fullName>
        <ecNumber evidence="8">2.7.7.-</ecNumber>
    </alternativeName>
</protein>
<feature type="binding site" evidence="8">
    <location>
        <position position="124"/>
    </location>
    <ligand>
        <name>ATP</name>
        <dbReference type="ChEBI" id="CHEBI:30616"/>
    </ligand>
</feature>
<dbReference type="AlphaFoldDB" id="A0A1C2IQM7"/>
<feature type="binding site" evidence="8">
    <location>
        <position position="92"/>
    </location>
    <ligand>
        <name>ATP</name>
        <dbReference type="ChEBI" id="CHEBI:30616"/>
    </ligand>
</feature>
<evidence type="ECO:0000256" key="3">
    <source>
        <dbReference type="ARBA" id="ARBA00022695"/>
    </source>
</evidence>
<name>A0A1C2IQM7_ACITH</name>
<dbReference type="GO" id="GO:0070733">
    <property type="term" value="F:AMPylase activity"/>
    <property type="evidence" value="ECO:0007669"/>
    <property type="project" value="UniProtKB-EC"/>
</dbReference>
<dbReference type="InterPro" id="IPR003846">
    <property type="entry name" value="SelO"/>
</dbReference>
<dbReference type="EC" id="2.7.7.108" evidence="8"/>
<dbReference type="Proteomes" id="UP000094893">
    <property type="component" value="Unassembled WGS sequence"/>
</dbReference>
<keyword evidence="5 8" id="KW-0547">Nucleotide-binding</keyword>
<feature type="active site" description="Proton acceptor" evidence="8">
    <location>
        <position position="251"/>
    </location>
</feature>
<dbReference type="GO" id="GO:0005524">
    <property type="term" value="F:ATP binding"/>
    <property type="evidence" value="ECO:0007669"/>
    <property type="project" value="UniProtKB-UniRule"/>
</dbReference>
<evidence type="ECO:0000256" key="6">
    <source>
        <dbReference type="ARBA" id="ARBA00022840"/>
    </source>
</evidence>
<dbReference type="STRING" id="930.GCA_002079865_03518"/>
<keyword evidence="12" id="KW-1185">Reference proteome</keyword>
<accession>A0A1C2IQM7</accession>
<comment type="catalytic activity">
    <reaction evidence="8">
        <text>L-seryl-[protein] + ATP = 3-O-(5'-adenylyl)-L-seryl-[protein] + diphosphate</text>
        <dbReference type="Rhea" id="RHEA:58120"/>
        <dbReference type="Rhea" id="RHEA-COMP:9863"/>
        <dbReference type="Rhea" id="RHEA-COMP:15073"/>
        <dbReference type="ChEBI" id="CHEBI:29999"/>
        <dbReference type="ChEBI" id="CHEBI:30616"/>
        <dbReference type="ChEBI" id="CHEBI:33019"/>
        <dbReference type="ChEBI" id="CHEBI:142516"/>
        <dbReference type="EC" id="2.7.7.108"/>
    </reaction>
</comment>
<keyword evidence="3 8" id="KW-0548">Nucleotidyltransferase</keyword>
<keyword evidence="8" id="KW-0464">Manganese</keyword>
<comment type="catalytic activity">
    <reaction evidence="8">
        <text>L-seryl-[protein] + UTP = O-(5'-uridylyl)-L-seryl-[protein] + diphosphate</text>
        <dbReference type="Rhea" id="RHEA:64604"/>
        <dbReference type="Rhea" id="RHEA-COMP:9863"/>
        <dbReference type="Rhea" id="RHEA-COMP:16635"/>
        <dbReference type="ChEBI" id="CHEBI:29999"/>
        <dbReference type="ChEBI" id="CHEBI:33019"/>
        <dbReference type="ChEBI" id="CHEBI:46398"/>
        <dbReference type="ChEBI" id="CHEBI:156051"/>
    </reaction>
</comment>
<evidence type="ECO:0000313" key="12">
    <source>
        <dbReference type="Proteomes" id="UP000095008"/>
    </source>
</evidence>
<dbReference type="GO" id="GO:0000287">
    <property type="term" value="F:magnesium ion binding"/>
    <property type="evidence" value="ECO:0007669"/>
    <property type="project" value="UniProtKB-UniRule"/>
</dbReference>
<comment type="catalytic activity">
    <reaction evidence="8">
        <text>L-histidyl-[protein] + UTP = N(tele)-(5'-uridylyl)-L-histidyl-[protein] + diphosphate</text>
        <dbReference type="Rhea" id="RHEA:83891"/>
        <dbReference type="Rhea" id="RHEA-COMP:9745"/>
        <dbReference type="Rhea" id="RHEA-COMP:20239"/>
        <dbReference type="ChEBI" id="CHEBI:29979"/>
        <dbReference type="ChEBI" id="CHEBI:33019"/>
        <dbReference type="ChEBI" id="CHEBI:46398"/>
        <dbReference type="ChEBI" id="CHEBI:233474"/>
    </reaction>
</comment>
<dbReference type="OrthoDB" id="5298842at2"/>
<feature type="binding site" evidence="8">
    <location>
        <position position="89"/>
    </location>
    <ligand>
        <name>ATP</name>
        <dbReference type="ChEBI" id="CHEBI:30616"/>
    </ligand>
</feature>
<dbReference type="PANTHER" id="PTHR32057:SF14">
    <property type="entry name" value="PROTEIN ADENYLYLTRANSFERASE SELO, MITOCHONDRIAL"/>
    <property type="match status" value="1"/>
</dbReference>
<feature type="binding site" evidence="8">
    <location>
        <position position="125"/>
    </location>
    <ligand>
        <name>ATP</name>
        <dbReference type="ChEBI" id="CHEBI:30616"/>
    </ligand>
</feature>
<feature type="binding site" evidence="8">
    <location>
        <position position="182"/>
    </location>
    <ligand>
        <name>ATP</name>
        <dbReference type="ChEBI" id="CHEBI:30616"/>
    </ligand>
</feature>
<comment type="catalytic activity">
    <reaction evidence="8">
        <text>L-tyrosyl-[protein] + UTP = O-(5'-uridylyl)-L-tyrosyl-[protein] + diphosphate</text>
        <dbReference type="Rhea" id="RHEA:83887"/>
        <dbReference type="Rhea" id="RHEA-COMP:10136"/>
        <dbReference type="Rhea" id="RHEA-COMP:20238"/>
        <dbReference type="ChEBI" id="CHEBI:33019"/>
        <dbReference type="ChEBI" id="CHEBI:46398"/>
        <dbReference type="ChEBI" id="CHEBI:46858"/>
        <dbReference type="ChEBI" id="CHEBI:90602"/>
    </reaction>
</comment>
<gene>
    <name evidence="8" type="primary">ydiU</name>
    <name evidence="8" type="synonym">selO</name>
    <name evidence="9" type="ORF">A6M23_15770</name>
    <name evidence="10" type="ORF">A6P07_12830</name>
</gene>
<evidence type="ECO:0000256" key="2">
    <source>
        <dbReference type="ARBA" id="ARBA00022679"/>
    </source>
</evidence>
<feature type="binding site" evidence="8">
    <location>
        <position position="175"/>
    </location>
    <ligand>
        <name>ATP</name>
        <dbReference type="ChEBI" id="CHEBI:30616"/>
    </ligand>
</feature>
<keyword evidence="6 8" id="KW-0067">ATP-binding</keyword>
<comment type="catalytic activity">
    <reaction evidence="8">
        <text>L-threonyl-[protein] + ATP = 3-O-(5'-adenylyl)-L-threonyl-[protein] + diphosphate</text>
        <dbReference type="Rhea" id="RHEA:54292"/>
        <dbReference type="Rhea" id="RHEA-COMP:11060"/>
        <dbReference type="Rhea" id="RHEA-COMP:13847"/>
        <dbReference type="ChEBI" id="CHEBI:30013"/>
        <dbReference type="ChEBI" id="CHEBI:30616"/>
        <dbReference type="ChEBI" id="CHEBI:33019"/>
        <dbReference type="ChEBI" id="CHEBI:138113"/>
        <dbReference type="EC" id="2.7.7.108"/>
    </reaction>
</comment>
<evidence type="ECO:0000313" key="9">
    <source>
        <dbReference type="EMBL" id="OCX69151.1"/>
    </source>
</evidence>
<comment type="similarity">
    <text evidence="1 8">Belongs to the SELO family.</text>
</comment>
<proteinExistence type="inferred from homology"/>
<comment type="function">
    <text evidence="8">Nucleotidyltransferase involved in the post-translational modification of proteins. It can catalyze the addition of adenosine monophosphate (AMP) or uridine monophosphate (UMP) to a protein, resulting in modifications known as AMPylation and UMPylation.</text>
</comment>
<organism evidence="10 11">
    <name type="scientific">Acidithiobacillus thiooxidans</name>
    <name type="common">Thiobacillus thiooxidans</name>
    <dbReference type="NCBI Taxonomy" id="930"/>
    <lineage>
        <taxon>Bacteria</taxon>
        <taxon>Pseudomonadati</taxon>
        <taxon>Pseudomonadota</taxon>
        <taxon>Acidithiobacillia</taxon>
        <taxon>Acidithiobacillales</taxon>
        <taxon>Acidithiobacillaceae</taxon>
        <taxon>Acidithiobacillus</taxon>
    </lineage>
</organism>
<feature type="binding site" evidence="8">
    <location>
        <position position="91"/>
    </location>
    <ligand>
        <name>ATP</name>
        <dbReference type="ChEBI" id="CHEBI:30616"/>
    </ligand>
</feature>
<evidence type="ECO:0000313" key="10">
    <source>
        <dbReference type="EMBL" id="OCX71020.1"/>
    </source>
</evidence>
<comment type="cofactor">
    <cofactor evidence="8">
        <name>Mg(2+)</name>
        <dbReference type="ChEBI" id="CHEBI:18420"/>
    </cofactor>
    <cofactor evidence="8">
        <name>Mn(2+)</name>
        <dbReference type="ChEBI" id="CHEBI:29035"/>
    </cofactor>
</comment>